<feature type="region of interest" description="Disordered" evidence="1">
    <location>
        <begin position="1"/>
        <end position="24"/>
    </location>
</feature>
<keyword evidence="3" id="KW-1185">Reference proteome</keyword>
<reference evidence="2 3" key="1">
    <citation type="submission" date="2014-08" db="EMBL/GenBank/DDBJ databases">
        <title>Complete genome sequence of Corynebacterium ureicelerivorans DSM 45051, a lipophilic and urea-splitting isolate from a blood culture of a septicaemia patient.</title>
        <authorList>
            <person name="Tippelt A."/>
            <person name="Albersmeier A."/>
            <person name="Brinkrolf K."/>
            <person name="Ruckert C."/>
            <person name="Tauch A."/>
        </authorList>
    </citation>
    <scope>NUCLEOTIDE SEQUENCE [LARGE SCALE GENOMIC DNA]</scope>
    <source>
        <strain evidence="2 3">IMMIB RIV-2301</strain>
    </source>
</reference>
<sequence length="127" mass="14461">MTTPNTPNNPDNPANPTTGETPDLAPLAQDLIKREAPDAELHALLAELEETAEELRTELEARQGDRTQLEHEQAKTRRKINPHVTPEQEEELKHFPEYWANSKGSWSNLFKLLRELRAEMREGKGNA</sequence>
<evidence type="ECO:0000313" key="3">
    <source>
        <dbReference type="Proteomes" id="UP000028939"/>
    </source>
</evidence>
<protein>
    <submittedName>
        <fullName evidence="2">Uncharacterized protein</fullName>
    </submittedName>
</protein>
<evidence type="ECO:0000313" key="2">
    <source>
        <dbReference type="EMBL" id="AIL97605.1"/>
    </source>
</evidence>
<dbReference type="OrthoDB" id="4426807at2"/>
<dbReference type="KEGG" id="cuv:CUREI_10250"/>
<feature type="region of interest" description="Disordered" evidence="1">
    <location>
        <begin position="60"/>
        <end position="89"/>
    </location>
</feature>
<dbReference type="EMBL" id="CP009215">
    <property type="protein sequence ID" value="AIL97605.1"/>
    <property type="molecule type" value="Genomic_DNA"/>
</dbReference>
<dbReference type="HOGENOM" id="CLU_1988879_0_0_11"/>
<dbReference type="RefSeq" id="WP_038613179.1">
    <property type="nucleotide sequence ID" value="NZ_CP009215.1"/>
</dbReference>
<organism evidence="2 3">
    <name type="scientific">Corynebacterium ureicelerivorans</name>
    <dbReference type="NCBI Taxonomy" id="401472"/>
    <lineage>
        <taxon>Bacteria</taxon>
        <taxon>Bacillati</taxon>
        <taxon>Actinomycetota</taxon>
        <taxon>Actinomycetes</taxon>
        <taxon>Mycobacteriales</taxon>
        <taxon>Corynebacteriaceae</taxon>
        <taxon>Corynebacterium</taxon>
    </lineage>
</organism>
<evidence type="ECO:0000256" key="1">
    <source>
        <dbReference type="SAM" id="MobiDB-lite"/>
    </source>
</evidence>
<feature type="compositionally biased region" description="Low complexity" evidence="1">
    <location>
        <begin position="1"/>
        <end position="18"/>
    </location>
</feature>
<accession>A0A077HMQ6</accession>
<feature type="compositionally biased region" description="Basic and acidic residues" evidence="1">
    <location>
        <begin position="60"/>
        <end position="75"/>
    </location>
</feature>
<name>A0A077HMQ6_9CORY</name>
<proteinExistence type="predicted"/>
<dbReference type="AlphaFoldDB" id="A0A077HMQ6"/>
<gene>
    <name evidence="2" type="ORF">CUREI_10250</name>
</gene>
<dbReference type="Proteomes" id="UP000028939">
    <property type="component" value="Chromosome"/>
</dbReference>